<dbReference type="InterPro" id="IPR013083">
    <property type="entry name" value="Znf_RING/FYVE/PHD"/>
</dbReference>
<evidence type="ECO:0000256" key="6">
    <source>
        <dbReference type="ARBA" id="ARBA00012483"/>
    </source>
</evidence>
<dbReference type="SUPFAM" id="SSF57903">
    <property type="entry name" value="FYVE/PHD zinc finger"/>
    <property type="match status" value="1"/>
</dbReference>
<feature type="compositionally biased region" description="Polar residues" evidence="18">
    <location>
        <begin position="225"/>
        <end position="236"/>
    </location>
</feature>
<feature type="region of interest" description="Disordered" evidence="18">
    <location>
        <begin position="1"/>
        <end position="68"/>
    </location>
</feature>
<feature type="compositionally biased region" description="Low complexity" evidence="18">
    <location>
        <begin position="248"/>
        <end position="263"/>
    </location>
</feature>
<evidence type="ECO:0000256" key="9">
    <source>
        <dbReference type="ARBA" id="ARBA00022723"/>
    </source>
</evidence>
<keyword evidence="7" id="KW-0808">Transferase</keyword>
<feature type="domain" description="FYVE-type" evidence="20">
    <location>
        <begin position="282"/>
        <end position="379"/>
    </location>
</feature>
<feature type="region of interest" description="Disordered" evidence="18">
    <location>
        <begin position="185"/>
        <end position="265"/>
    </location>
</feature>
<dbReference type="PANTHER" id="PTHR46661:SF4">
    <property type="entry name" value="RING-TYPE DOMAIN-CONTAINING PROTEIN"/>
    <property type="match status" value="1"/>
</dbReference>
<dbReference type="Pfam" id="PF01363">
    <property type="entry name" value="FYVE"/>
    <property type="match status" value="1"/>
</dbReference>
<keyword evidence="13" id="KW-0862">Zinc</keyword>
<feature type="compositionally biased region" description="Polar residues" evidence="18">
    <location>
        <begin position="119"/>
        <end position="130"/>
    </location>
</feature>
<evidence type="ECO:0000256" key="17">
    <source>
        <dbReference type="PROSITE-ProRule" id="PRU00175"/>
    </source>
</evidence>
<evidence type="ECO:0000256" key="11">
    <source>
        <dbReference type="ARBA" id="ARBA00022771"/>
    </source>
</evidence>
<keyword evidence="12" id="KW-0833">Ubl conjugation pathway</keyword>
<feature type="region of interest" description="Disordered" evidence="18">
    <location>
        <begin position="109"/>
        <end position="130"/>
    </location>
</feature>
<evidence type="ECO:0000313" key="22">
    <source>
        <dbReference type="Proteomes" id="UP000800200"/>
    </source>
</evidence>
<evidence type="ECO:0000256" key="7">
    <source>
        <dbReference type="ARBA" id="ARBA00022679"/>
    </source>
</evidence>
<evidence type="ECO:0000256" key="4">
    <source>
        <dbReference type="ARBA" id="ARBA00004371"/>
    </source>
</evidence>
<dbReference type="CDD" id="cd16489">
    <property type="entry name" value="mRING-CH-C4HC2H_ZNRF"/>
    <property type="match status" value="1"/>
</dbReference>
<evidence type="ECO:0000256" key="10">
    <source>
        <dbReference type="ARBA" id="ARBA00022753"/>
    </source>
</evidence>
<name>A0A6A6E3P2_9PEZI</name>
<evidence type="ECO:0000256" key="3">
    <source>
        <dbReference type="ARBA" id="ARBA00004177"/>
    </source>
</evidence>
<evidence type="ECO:0000313" key="21">
    <source>
        <dbReference type="EMBL" id="KAF2186434.1"/>
    </source>
</evidence>
<evidence type="ECO:0000256" key="14">
    <source>
        <dbReference type="ARBA" id="ARBA00023136"/>
    </source>
</evidence>
<feature type="region of interest" description="Disordered" evidence="18">
    <location>
        <begin position="382"/>
        <end position="451"/>
    </location>
</feature>
<feature type="region of interest" description="Disordered" evidence="18">
    <location>
        <begin position="520"/>
        <end position="611"/>
    </location>
</feature>
<comment type="pathway">
    <text evidence="5">Protein modification; protein ubiquitination.</text>
</comment>
<keyword evidence="15" id="KW-0458">Lysosome</keyword>
<dbReference type="PROSITE" id="PS50089">
    <property type="entry name" value="ZF_RING_2"/>
    <property type="match status" value="1"/>
</dbReference>
<dbReference type="GO" id="GO:0016020">
    <property type="term" value="C:membrane"/>
    <property type="evidence" value="ECO:0007669"/>
    <property type="project" value="UniProtKB-SubCell"/>
</dbReference>
<evidence type="ECO:0000256" key="5">
    <source>
        <dbReference type="ARBA" id="ARBA00004906"/>
    </source>
</evidence>
<sequence>MSSPPNFQYPPRRGSRGPRIPLPPGPENIGSAGLPQRPATLPDLASATPPPIPLALPGSRGLQSSSSAYSDLPRFGRVATHWNTPANVNGQQGRMFSRSTPSLIHNFDGASSSREHANEANSSSDVNTQHFGPNHHYGVVASHFLSQPPNTYNGQTWVDFLRETGTDDIGGAHSNINGTTEVAQSNFSSQAGLPARQPLSSESSASSSVDRKRRLTTPESPVRRPSNTRMRSSTLPGDSFNDPIVVQSSPAPRRPLTLPARPSMTNVGRRDSEIVLPPWQPDSDVRQCPVCSNPFTWINRKHHCRKCGRVVCGTCSPHRITIPRQYIVRPPSETTAASIIDLTGDDDPNVMSAFGPFRNPHLGGGEVVRVCNPCVPDPNYSPPPQYSSNSSPERRFSSYCPPVDTSSGDPSTLLGRGPPTRHRSSHSDASQTMRPPRYPTGTRRDPFSDRRVSFHNSTRVADLWPPPLPHLRRPDFPGTIPPNMPPQGNHPASLYLSSDGAVPNPYAHLIDPQGRIQVPESTAQPQPRRQIAEEDECPICANELPPKGPDGSEDAREQHVQDCIAAHSSSASPPTASATTTSTSLPSPRTRGMSDATPGEGPSNRDSLPRSGMFRYEAMDGDTKTLDGGPVECGICLEDVEIGDAMGRLFCLCKYHEACLRQWWGKGDKGYGTCPEHEVRRRWTYTPGFFGGANQNWAVMIVDSFHNAFSDTGRKYIEPRTGYFVAGQVCGIMAVGGKGVIEDGSVRWDD</sequence>
<dbReference type="InterPro" id="IPR001841">
    <property type="entry name" value="Znf_RING"/>
</dbReference>
<proteinExistence type="predicted"/>
<evidence type="ECO:0000259" key="19">
    <source>
        <dbReference type="PROSITE" id="PS50089"/>
    </source>
</evidence>
<keyword evidence="16" id="KW-0449">Lipoprotein</keyword>
<keyword evidence="10" id="KW-0967">Endosome</keyword>
<evidence type="ECO:0000256" key="8">
    <source>
        <dbReference type="ARBA" id="ARBA00022707"/>
    </source>
</evidence>
<feature type="compositionally biased region" description="Basic and acidic residues" evidence="18">
    <location>
        <begin position="442"/>
        <end position="451"/>
    </location>
</feature>
<dbReference type="SUPFAM" id="SSF57850">
    <property type="entry name" value="RING/U-box"/>
    <property type="match status" value="1"/>
</dbReference>
<dbReference type="OrthoDB" id="660555at2759"/>
<evidence type="ECO:0000256" key="12">
    <source>
        <dbReference type="ARBA" id="ARBA00022786"/>
    </source>
</evidence>
<feature type="compositionally biased region" description="Low complexity" evidence="18">
    <location>
        <begin position="565"/>
        <end position="588"/>
    </location>
</feature>
<keyword evidence="9" id="KW-0479">Metal-binding</keyword>
<comment type="catalytic activity">
    <reaction evidence="1">
        <text>S-ubiquitinyl-[E2 ubiquitin-conjugating enzyme]-L-cysteine + [acceptor protein]-L-lysine = [E2 ubiquitin-conjugating enzyme]-L-cysteine + N(6)-ubiquitinyl-[acceptor protein]-L-lysine.</text>
        <dbReference type="EC" id="2.3.2.27"/>
    </reaction>
</comment>
<evidence type="ECO:0000256" key="16">
    <source>
        <dbReference type="ARBA" id="ARBA00023288"/>
    </source>
</evidence>
<dbReference type="EMBL" id="ML994629">
    <property type="protein sequence ID" value="KAF2186434.1"/>
    <property type="molecule type" value="Genomic_DNA"/>
</dbReference>
<dbReference type="InterPro" id="IPR011011">
    <property type="entry name" value="Znf_FYVE_PHD"/>
</dbReference>
<dbReference type="GO" id="GO:0070936">
    <property type="term" value="P:protein K48-linked ubiquitination"/>
    <property type="evidence" value="ECO:0007669"/>
    <property type="project" value="TreeGrafter"/>
</dbReference>
<keyword evidence="8" id="KW-0519">Myristate</keyword>
<evidence type="ECO:0000259" key="20">
    <source>
        <dbReference type="PROSITE" id="PS50178"/>
    </source>
</evidence>
<dbReference type="PANTHER" id="PTHR46661">
    <property type="entry name" value="E3 UBIQUITIN-PROTEIN LIGASE ZNRF1-LIKE PROTEIN"/>
    <property type="match status" value="1"/>
</dbReference>
<evidence type="ECO:0000256" key="15">
    <source>
        <dbReference type="ARBA" id="ARBA00023228"/>
    </source>
</evidence>
<dbReference type="GO" id="GO:0043161">
    <property type="term" value="P:proteasome-mediated ubiquitin-dependent protein catabolic process"/>
    <property type="evidence" value="ECO:0007669"/>
    <property type="project" value="TreeGrafter"/>
</dbReference>
<evidence type="ECO:0000256" key="2">
    <source>
        <dbReference type="ARBA" id="ARBA00004170"/>
    </source>
</evidence>
<protein>
    <recommendedName>
        <fullName evidence="6">RING-type E3 ubiquitin transferase</fullName>
        <ecNumber evidence="6">2.3.2.27</ecNumber>
    </recommendedName>
</protein>
<dbReference type="EC" id="2.3.2.27" evidence="6"/>
<dbReference type="PROSITE" id="PS50178">
    <property type="entry name" value="ZF_FYVE"/>
    <property type="match status" value="1"/>
</dbReference>
<dbReference type="InterPro" id="IPR017455">
    <property type="entry name" value="Znf_FYVE-rel"/>
</dbReference>
<dbReference type="SMART" id="SM00064">
    <property type="entry name" value="FYVE"/>
    <property type="match status" value="1"/>
</dbReference>
<evidence type="ECO:0000256" key="13">
    <source>
        <dbReference type="ARBA" id="ARBA00022833"/>
    </source>
</evidence>
<dbReference type="InterPro" id="IPR000306">
    <property type="entry name" value="Znf_FYVE"/>
</dbReference>
<dbReference type="GO" id="GO:0061630">
    <property type="term" value="F:ubiquitin protein ligase activity"/>
    <property type="evidence" value="ECO:0007669"/>
    <property type="project" value="UniProtKB-EC"/>
</dbReference>
<keyword evidence="11 17" id="KW-0863">Zinc-finger</keyword>
<dbReference type="Gene3D" id="3.30.40.10">
    <property type="entry name" value="Zinc/RING finger domain, C3HC4 (zinc finger)"/>
    <property type="match status" value="2"/>
</dbReference>
<keyword evidence="22" id="KW-1185">Reference proteome</keyword>
<accession>A0A6A6E3P2</accession>
<keyword evidence="14" id="KW-0472">Membrane</keyword>
<evidence type="ECO:0000256" key="18">
    <source>
        <dbReference type="SAM" id="MobiDB-lite"/>
    </source>
</evidence>
<dbReference type="GO" id="GO:0005768">
    <property type="term" value="C:endosome"/>
    <property type="evidence" value="ECO:0007669"/>
    <property type="project" value="UniProtKB-SubCell"/>
</dbReference>
<feature type="domain" description="RING-type" evidence="19">
    <location>
        <begin position="633"/>
        <end position="678"/>
    </location>
</feature>
<dbReference type="Proteomes" id="UP000800200">
    <property type="component" value="Unassembled WGS sequence"/>
</dbReference>
<evidence type="ECO:0000256" key="1">
    <source>
        <dbReference type="ARBA" id="ARBA00000900"/>
    </source>
</evidence>
<dbReference type="InterPro" id="IPR051878">
    <property type="entry name" value="ZNRF_ubiq-protein_ligase"/>
</dbReference>
<organism evidence="21 22">
    <name type="scientific">Zopfia rhizophila CBS 207.26</name>
    <dbReference type="NCBI Taxonomy" id="1314779"/>
    <lineage>
        <taxon>Eukaryota</taxon>
        <taxon>Fungi</taxon>
        <taxon>Dikarya</taxon>
        <taxon>Ascomycota</taxon>
        <taxon>Pezizomycotina</taxon>
        <taxon>Dothideomycetes</taxon>
        <taxon>Dothideomycetes incertae sedis</taxon>
        <taxon>Zopfiaceae</taxon>
        <taxon>Zopfia</taxon>
    </lineage>
</organism>
<gene>
    <name evidence="21" type="ORF">K469DRAFT_686844</name>
</gene>
<dbReference type="AlphaFoldDB" id="A0A6A6E3P2"/>
<comment type="subcellular location">
    <subcellularLocation>
        <location evidence="3">Endosome</location>
    </subcellularLocation>
    <subcellularLocation>
        <location evidence="4">Lysosome</location>
    </subcellularLocation>
    <subcellularLocation>
        <location evidence="2">Membrane</location>
        <topology evidence="2">Peripheral membrane protein</topology>
    </subcellularLocation>
</comment>
<reference evidence="21" key="1">
    <citation type="journal article" date="2020" name="Stud. Mycol.">
        <title>101 Dothideomycetes genomes: a test case for predicting lifestyles and emergence of pathogens.</title>
        <authorList>
            <person name="Haridas S."/>
            <person name="Albert R."/>
            <person name="Binder M."/>
            <person name="Bloem J."/>
            <person name="Labutti K."/>
            <person name="Salamov A."/>
            <person name="Andreopoulos B."/>
            <person name="Baker S."/>
            <person name="Barry K."/>
            <person name="Bills G."/>
            <person name="Bluhm B."/>
            <person name="Cannon C."/>
            <person name="Castanera R."/>
            <person name="Culley D."/>
            <person name="Daum C."/>
            <person name="Ezra D."/>
            <person name="Gonzalez J."/>
            <person name="Henrissat B."/>
            <person name="Kuo A."/>
            <person name="Liang C."/>
            <person name="Lipzen A."/>
            <person name="Lutzoni F."/>
            <person name="Magnuson J."/>
            <person name="Mondo S."/>
            <person name="Nolan M."/>
            <person name="Ohm R."/>
            <person name="Pangilinan J."/>
            <person name="Park H.-J."/>
            <person name="Ramirez L."/>
            <person name="Alfaro M."/>
            <person name="Sun H."/>
            <person name="Tritt A."/>
            <person name="Yoshinaga Y."/>
            <person name="Zwiers L.-H."/>
            <person name="Turgeon B."/>
            <person name="Goodwin S."/>
            <person name="Spatafora J."/>
            <person name="Crous P."/>
            <person name="Grigoriev I."/>
        </authorList>
    </citation>
    <scope>NUCLEOTIDE SEQUENCE</scope>
    <source>
        <strain evidence="21">CBS 207.26</strain>
    </source>
</reference>
<dbReference type="GO" id="GO:0008270">
    <property type="term" value="F:zinc ion binding"/>
    <property type="evidence" value="ECO:0007669"/>
    <property type="project" value="UniProtKB-KW"/>
</dbReference>